<gene>
    <name evidence="1" type="ORF">MAMMFC1_04197</name>
</gene>
<proteinExistence type="predicted"/>
<accession>A0A348AQY2</accession>
<evidence type="ECO:0000313" key="1">
    <source>
        <dbReference type="EMBL" id="BBB93480.1"/>
    </source>
</evidence>
<evidence type="ECO:0000313" key="2">
    <source>
        <dbReference type="Proteomes" id="UP000276437"/>
    </source>
</evidence>
<dbReference type="AlphaFoldDB" id="A0A348AQY2"/>
<dbReference type="KEGG" id="mana:MAMMFC1_04197"/>
<keyword evidence="2" id="KW-1185">Reference proteome</keyword>
<organism evidence="1 2">
    <name type="scientific">Methylomusa anaerophila</name>
    <dbReference type="NCBI Taxonomy" id="1930071"/>
    <lineage>
        <taxon>Bacteria</taxon>
        <taxon>Bacillati</taxon>
        <taxon>Bacillota</taxon>
        <taxon>Negativicutes</taxon>
        <taxon>Selenomonadales</taxon>
        <taxon>Sporomusaceae</taxon>
        <taxon>Methylomusa</taxon>
    </lineage>
</organism>
<dbReference type="EMBL" id="AP018449">
    <property type="protein sequence ID" value="BBB93480.1"/>
    <property type="molecule type" value="Genomic_DNA"/>
</dbReference>
<dbReference type="Proteomes" id="UP000276437">
    <property type="component" value="Chromosome"/>
</dbReference>
<reference evidence="1 2" key="1">
    <citation type="journal article" date="2018" name="Int. J. Syst. Evol. Microbiol.">
        <title>Methylomusa anaerophila gen. nov., sp. nov., an anaerobic methanol-utilizing bacterium isolated from a microbial fuel cell.</title>
        <authorList>
            <person name="Amano N."/>
            <person name="Yamamuro A."/>
            <person name="Miyahara M."/>
            <person name="Kouzuma A."/>
            <person name="Abe T."/>
            <person name="Watanabe K."/>
        </authorList>
    </citation>
    <scope>NUCLEOTIDE SEQUENCE [LARGE SCALE GENOMIC DNA]</scope>
    <source>
        <strain evidence="1 2">MMFC1</strain>
    </source>
</reference>
<protein>
    <submittedName>
        <fullName evidence="1">Uncharacterized protein</fullName>
    </submittedName>
</protein>
<sequence>MAFRLGTWHVMESRECSLDRSYCVNLASCGTSSQARLGTRLNVVVGDLKEVVICEIGANVSKGTVLMTRLDLSLLCRLNRPHDSFKGRTGFVIA</sequence>
<name>A0A348AQY2_9FIRM</name>